<feature type="region of interest" description="Disordered" evidence="1">
    <location>
        <begin position="59"/>
        <end position="83"/>
    </location>
</feature>
<gene>
    <name evidence="2" type="ORF">N0F65_000435</name>
</gene>
<evidence type="ECO:0000313" key="2">
    <source>
        <dbReference type="EMBL" id="DAZ94208.1"/>
    </source>
</evidence>
<sequence length="83" mass="9193">MREPLKHQPFAPQYGQTMKTWDGNATSVVAPLGVTIDAKQVRDRLKVLREIAGARRASFASGGEESLDASNEQDHYHEVSELV</sequence>
<evidence type="ECO:0000313" key="3">
    <source>
        <dbReference type="Proteomes" id="UP001146120"/>
    </source>
</evidence>
<dbReference type="EMBL" id="DAKRPA010000263">
    <property type="protein sequence ID" value="DAZ94208.1"/>
    <property type="molecule type" value="Genomic_DNA"/>
</dbReference>
<reference evidence="2" key="2">
    <citation type="journal article" date="2023" name="Microbiol Resour">
        <title>Decontamination and Annotation of the Draft Genome Sequence of the Oomycete Lagenidium giganteum ARSEF 373.</title>
        <authorList>
            <person name="Morgan W.R."/>
            <person name="Tartar A."/>
        </authorList>
    </citation>
    <scope>NUCLEOTIDE SEQUENCE</scope>
    <source>
        <strain evidence="2">ARSEF 373</strain>
    </source>
</reference>
<comment type="caution">
    <text evidence="2">The sequence shown here is derived from an EMBL/GenBank/DDBJ whole genome shotgun (WGS) entry which is preliminary data.</text>
</comment>
<dbReference type="Proteomes" id="UP001146120">
    <property type="component" value="Unassembled WGS sequence"/>
</dbReference>
<reference evidence="2" key="1">
    <citation type="submission" date="2022-11" db="EMBL/GenBank/DDBJ databases">
        <authorList>
            <person name="Morgan W.R."/>
            <person name="Tartar A."/>
        </authorList>
    </citation>
    <scope>NUCLEOTIDE SEQUENCE</scope>
    <source>
        <strain evidence="2">ARSEF 373</strain>
    </source>
</reference>
<organism evidence="2 3">
    <name type="scientific">Lagenidium giganteum</name>
    <dbReference type="NCBI Taxonomy" id="4803"/>
    <lineage>
        <taxon>Eukaryota</taxon>
        <taxon>Sar</taxon>
        <taxon>Stramenopiles</taxon>
        <taxon>Oomycota</taxon>
        <taxon>Peronosporomycetes</taxon>
        <taxon>Pythiales</taxon>
        <taxon>Pythiaceae</taxon>
    </lineage>
</organism>
<proteinExistence type="predicted"/>
<dbReference type="AlphaFoldDB" id="A0AAV2YLL7"/>
<name>A0AAV2YLL7_9STRA</name>
<feature type="compositionally biased region" description="Basic and acidic residues" evidence="1">
    <location>
        <begin position="72"/>
        <end position="83"/>
    </location>
</feature>
<accession>A0AAV2YLL7</accession>
<evidence type="ECO:0000256" key="1">
    <source>
        <dbReference type="SAM" id="MobiDB-lite"/>
    </source>
</evidence>
<keyword evidence="3" id="KW-1185">Reference proteome</keyword>
<protein>
    <submittedName>
        <fullName evidence="2">Uncharacterized protein</fullName>
    </submittedName>
</protein>